<keyword evidence="5" id="KW-0547">Nucleotide-binding</keyword>
<feature type="region of interest" description="Disordered" evidence="10">
    <location>
        <begin position="267"/>
        <end position="286"/>
    </location>
</feature>
<dbReference type="GO" id="GO:0006826">
    <property type="term" value="P:iron ion transport"/>
    <property type="evidence" value="ECO:0007669"/>
    <property type="project" value="UniProtKB-KW"/>
</dbReference>
<dbReference type="AlphaFoldDB" id="A0A2T0QED5"/>
<dbReference type="PANTHER" id="PTHR42771:SF2">
    <property type="entry name" value="IRON(3+)-HYDROXAMATE IMPORT ATP-BINDING PROTEIN FHUC"/>
    <property type="match status" value="1"/>
</dbReference>
<dbReference type="CDD" id="cd03214">
    <property type="entry name" value="ABC_Iron-Siderophores_B12_Hemin"/>
    <property type="match status" value="1"/>
</dbReference>
<proteinExistence type="predicted"/>
<dbReference type="InterPro" id="IPR051535">
    <property type="entry name" value="Siderophore_ABC-ATPase"/>
</dbReference>
<keyword evidence="3" id="KW-1003">Cell membrane</keyword>
<sequence>MSADDERPGDGYLSARGVTLGYGGEPVVRELSLDLPRGGFTVIVGPNGSGKSTLLKAMARVLRPVSGEIVLDGRAIRGYRAKSVARRLALLPQDPVTPERITVGELVRRGRYPHHSPLRQWSAGDDAAVERALDRTDLAGSAGRRLSELSGGQRQRAWFAMVLAQETDIVLLDEPTSFLDIAHQYELLELCARLHRDGRTVAAVLHDLNQAARYATHLVLMDGGRIVAQGPPAAVLSAERVTEVFGLACEVVPDPYAGTPMVIPLPGEAERRAHREQAGPRAPARP</sequence>
<dbReference type="SMART" id="SM00382">
    <property type="entry name" value="AAA"/>
    <property type="match status" value="1"/>
</dbReference>
<reference evidence="12 13" key="1">
    <citation type="submission" date="2018-03" db="EMBL/GenBank/DDBJ databases">
        <title>Genomic Encyclopedia of Archaeal and Bacterial Type Strains, Phase II (KMG-II): from individual species to whole genera.</title>
        <authorList>
            <person name="Goeker M."/>
        </authorList>
    </citation>
    <scope>NUCLEOTIDE SEQUENCE [LARGE SCALE GENOMIC DNA]</scope>
    <source>
        <strain evidence="12 13">DSM 45601</strain>
    </source>
</reference>
<evidence type="ECO:0000256" key="2">
    <source>
        <dbReference type="ARBA" id="ARBA00022448"/>
    </source>
</evidence>
<evidence type="ECO:0000313" key="13">
    <source>
        <dbReference type="Proteomes" id="UP000237846"/>
    </source>
</evidence>
<keyword evidence="9" id="KW-0472">Membrane</keyword>
<dbReference type="Proteomes" id="UP000237846">
    <property type="component" value="Unassembled WGS sequence"/>
</dbReference>
<feature type="domain" description="ABC transporter" evidence="11">
    <location>
        <begin position="13"/>
        <end position="248"/>
    </location>
</feature>
<dbReference type="PROSITE" id="PS50893">
    <property type="entry name" value="ABC_TRANSPORTER_2"/>
    <property type="match status" value="1"/>
</dbReference>
<keyword evidence="2" id="KW-0813">Transport</keyword>
<evidence type="ECO:0000256" key="5">
    <source>
        <dbReference type="ARBA" id="ARBA00022741"/>
    </source>
</evidence>
<keyword evidence="13" id="KW-1185">Reference proteome</keyword>
<evidence type="ECO:0000259" key="11">
    <source>
        <dbReference type="PROSITE" id="PS50893"/>
    </source>
</evidence>
<keyword evidence="8" id="KW-0406">Ion transport</keyword>
<dbReference type="GO" id="GO:0005524">
    <property type="term" value="F:ATP binding"/>
    <property type="evidence" value="ECO:0007669"/>
    <property type="project" value="UniProtKB-KW"/>
</dbReference>
<evidence type="ECO:0000256" key="9">
    <source>
        <dbReference type="ARBA" id="ARBA00023136"/>
    </source>
</evidence>
<dbReference type="InterPro" id="IPR027417">
    <property type="entry name" value="P-loop_NTPase"/>
</dbReference>
<evidence type="ECO:0000256" key="4">
    <source>
        <dbReference type="ARBA" id="ARBA00022496"/>
    </source>
</evidence>
<dbReference type="PANTHER" id="PTHR42771">
    <property type="entry name" value="IRON(3+)-HYDROXAMATE IMPORT ATP-BINDING PROTEIN FHUC"/>
    <property type="match status" value="1"/>
</dbReference>
<dbReference type="EMBL" id="PVZC01000001">
    <property type="protein sequence ID" value="PRY02314.1"/>
    <property type="molecule type" value="Genomic_DNA"/>
</dbReference>
<dbReference type="SUPFAM" id="SSF52540">
    <property type="entry name" value="P-loop containing nucleoside triphosphate hydrolases"/>
    <property type="match status" value="1"/>
</dbReference>
<dbReference type="GO" id="GO:0016887">
    <property type="term" value="F:ATP hydrolysis activity"/>
    <property type="evidence" value="ECO:0007669"/>
    <property type="project" value="InterPro"/>
</dbReference>
<accession>A0A2T0QED5</accession>
<evidence type="ECO:0000256" key="6">
    <source>
        <dbReference type="ARBA" id="ARBA00022840"/>
    </source>
</evidence>
<protein>
    <submittedName>
        <fullName evidence="12">Iron complex transport system ATP-binding protein</fullName>
    </submittedName>
</protein>
<organism evidence="12 13">
    <name type="scientific">Allonocardiopsis opalescens</name>
    <dbReference type="NCBI Taxonomy" id="1144618"/>
    <lineage>
        <taxon>Bacteria</taxon>
        <taxon>Bacillati</taxon>
        <taxon>Actinomycetota</taxon>
        <taxon>Actinomycetes</taxon>
        <taxon>Streptosporangiales</taxon>
        <taxon>Allonocardiopsis</taxon>
    </lineage>
</organism>
<dbReference type="InterPro" id="IPR017871">
    <property type="entry name" value="ABC_transporter-like_CS"/>
</dbReference>
<evidence type="ECO:0000313" key="12">
    <source>
        <dbReference type="EMBL" id="PRY02314.1"/>
    </source>
</evidence>
<dbReference type="Gene3D" id="3.40.50.300">
    <property type="entry name" value="P-loop containing nucleotide triphosphate hydrolases"/>
    <property type="match status" value="1"/>
</dbReference>
<dbReference type="InterPro" id="IPR003593">
    <property type="entry name" value="AAA+_ATPase"/>
</dbReference>
<comment type="subcellular location">
    <subcellularLocation>
        <location evidence="1">Cell membrane</location>
        <topology evidence="1">Peripheral membrane protein</topology>
    </subcellularLocation>
</comment>
<comment type="caution">
    <text evidence="12">The sequence shown here is derived from an EMBL/GenBank/DDBJ whole genome shotgun (WGS) entry which is preliminary data.</text>
</comment>
<evidence type="ECO:0000256" key="7">
    <source>
        <dbReference type="ARBA" id="ARBA00023004"/>
    </source>
</evidence>
<dbReference type="Pfam" id="PF00005">
    <property type="entry name" value="ABC_tran"/>
    <property type="match status" value="1"/>
</dbReference>
<feature type="compositionally biased region" description="Basic and acidic residues" evidence="10">
    <location>
        <begin position="268"/>
        <end position="278"/>
    </location>
</feature>
<dbReference type="RefSeq" id="WP_211302688.1">
    <property type="nucleotide sequence ID" value="NZ_PVZC01000001.1"/>
</dbReference>
<keyword evidence="6 12" id="KW-0067">ATP-binding</keyword>
<evidence type="ECO:0000256" key="3">
    <source>
        <dbReference type="ARBA" id="ARBA00022475"/>
    </source>
</evidence>
<evidence type="ECO:0000256" key="1">
    <source>
        <dbReference type="ARBA" id="ARBA00004202"/>
    </source>
</evidence>
<dbReference type="PROSITE" id="PS00211">
    <property type="entry name" value="ABC_TRANSPORTER_1"/>
    <property type="match status" value="1"/>
</dbReference>
<dbReference type="InterPro" id="IPR003439">
    <property type="entry name" value="ABC_transporter-like_ATP-bd"/>
</dbReference>
<name>A0A2T0QED5_9ACTN</name>
<evidence type="ECO:0000256" key="10">
    <source>
        <dbReference type="SAM" id="MobiDB-lite"/>
    </source>
</evidence>
<gene>
    <name evidence="12" type="ORF">CLV72_101916</name>
</gene>
<evidence type="ECO:0000256" key="8">
    <source>
        <dbReference type="ARBA" id="ARBA00023065"/>
    </source>
</evidence>
<dbReference type="GO" id="GO:0005886">
    <property type="term" value="C:plasma membrane"/>
    <property type="evidence" value="ECO:0007669"/>
    <property type="project" value="UniProtKB-SubCell"/>
</dbReference>
<dbReference type="FunFam" id="3.40.50.300:FF:000134">
    <property type="entry name" value="Iron-enterobactin ABC transporter ATP-binding protein"/>
    <property type="match status" value="1"/>
</dbReference>
<keyword evidence="4" id="KW-0410">Iron transport</keyword>
<keyword evidence="7" id="KW-0408">Iron</keyword>